<accession>A0A8C2NWX9</accession>
<evidence type="ECO:0000256" key="3">
    <source>
        <dbReference type="ARBA" id="ARBA00022679"/>
    </source>
</evidence>
<evidence type="ECO:0000256" key="4">
    <source>
        <dbReference type="ARBA" id="ARBA00022801"/>
    </source>
</evidence>
<keyword evidence="6" id="KW-1015">Disulfide bond</keyword>
<evidence type="ECO:0000256" key="1">
    <source>
        <dbReference type="ARBA" id="ARBA00005406"/>
    </source>
</evidence>
<reference evidence="7" key="1">
    <citation type="submission" date="2019-03" db="EMBL/GenBank/DDBJ databases">
        <title>Genome sequencing and reference-guided assembly of Black Bengal Goat (Capra hircus).</title>
        <authorList>
            <person name="Siddiki A.Z."/>
            <person name="Baten A."/>
            <person name="Billah M."/>
            <person name="Alam M.A.U."/>
            <person name="Shawrob K.S.M."/>
            <person name="Saha S."/>
            <person name="Chowdhury M."/>
            <person name="Rahman A.H."/>
            <person name="Stear M."/>
            <person name="Miah G."/>
            <person name="Das G.B."/>
            <person name="Hossain M.M."/>
            <person name="Kumkum M."/>
            <person name="Islam M.S."/>
            <person name="Mollah A.M."/>
            <person name="Ahsan A."/>
            <person name="Tusar F."/>
            <person name="Khan M.K.I."/>
        </authorList>
    </citation>
    <scope>NUCLEOTIDE SEQUENCE [LARGE SCALE GENOMIC DNA]</scope>
</reference>
<dbReference type="AlphaFoldDB" id="A0A8C2NWX9"/>
<dbReference type="InterPro" id="IPR003193">
    <property type="entry name" value="ADP-ribosyl_cyclase"/>
</dbReference>
<name>A0A8C2NWX9_CAPHI</name>
<dbReference type="GO" id="GO:0005886">
    <property type="term" value="C:plasma membrane"/>
    <property type="evidence" value="ECO:0007669"/>
    <property type="project" value="TreeGrafter"/>
</dbReference>
<protein>
    <recommendedName>
        <fullName evidence="2">ADP-ribosyl cyclase/cyclic ADP-ribose hydrolase</fullName>
        <ecNumber evidence="2">3.2.2.6</ecNumber>
    </recommendedName>
</protein>
<evidence type="ECO:0000313" key="7">
    <source>
        <dbReference type="Ensembl" id="ENSCHIP00010011038.1"/>
    </source>
</evidence>
<dbReference type="PANTHER" id="PTHR10912:SF4">
    <property type="entry name" value="ADP-RIBOSYL CYCLASE_CYCLIC ADP-RIBOSE HYDROLASE 2"/>
    <property type="match status" value="1"/>
</dbReference>
<organism evidence="7">
    <name type="scientific">Capra hircus</name>
    <name type="common">Goat</name>
    <dbReference type="NCBI Taxonomy" id="9925"/>
    <lineage>
        <taxon>Eukaryota</taxon>
        <taxon>Metazoa</taxon>
        <taxon>Chordata</taxon>
        <taxon>Craniata</taxon>
        <taxon>Vertebrata</taxon>
        <taxon>Euteleostomi</taxon>
        <taxon>Mammalia</taxon>
        <taxon>Eutheria</taxon>
        <taxon>Laurasiatheria</taxon>
        <taxon>Artiodactyla</taxon>
        <taxon>Ruminantia</taxon>
        <taxon>Pecora</taxon>
        <taxon>Bovidae</taxon>
        <taxon>Caprinae</taxon>
        <taxon>Capra</taxon>
    </lineage>
</organism>
<evidence type="ECO:0000256" key="6">
    <source>
        <dbReference type="ARBA" id="ARBA00023157"/>
    </source>
</evidence>
<dbReference type="GO" id="GO:0030890">
    <property type="term" value="P:positive regulation of B cell proliferation"/>
    <property type="evidence" value="ECO:0007669"/>
    <property type="project" value="TreeGrafter"/>
</dbReference>
<dbReference type="SUPFAM" id="SSF52309">
    <property type="entry name" value="N-(deoxy)ribosyltransferase-like"/>
    <property type="match status" value="1"/>
</dbReference>
<evidence type="ECO:0000256" key="2">
    <source>
        <dbReference type="ARBA" id="ARBA00011982"/>
    </source>
</evidence>
<keyword evidence="4" id="KW-0378">Hydrolase</keyword>
<dbReference type="Gene3D" id="1.20.82.10">
    <property type="entry name" value="ADP Ribosyl Cyclase, Chain A, domain 1"/>
    <property type="match status" value="2"/>
</dbReference>
<dbReference type="EC" id="3.2.2.6" evidence="2"/>
<comment type="similarity">
    <text evidence="1">Belongs to the ADP-ribosyl cyclase family.</text>
</comment>
<evidence type="ECO:0000256" key="5">
    <source>
        <dbReference type="ARBA" id="ARBA00023027"/>
    </source>
</evidence>
<reference evidence="7" key="2">
    <citation type="submission" date="2025-08" db="UniProtKB">
        <authorList>
            <consortium name="Ensembl"/>
        </authorList>
    </citation>
    <scope>IDENTIFICATION</scope>
</reference>
<keyword evidence="5" id="KW-0520">NAD</keyword>
<dbReference type="GO" id="GO:0016849">
    <property type="term" value="F:phosphorus-oxygen lyase activity"/>
    <property type="evidence" value="ECO:0007669"/>
    <property type="project" value="TreeGrafter"/>
</dbReference>
<dbReference type="GO" id="GO:0016740">
    <property type="term" value="F:transferase activity"/>
    <property type="evidence" value="ECO:0007669"/>
    <property type="project" value="UniProtKB-KW"/>
</dbReference>
<dbReference type="Ensembl" id="ENSCHIT00010015614.1">
    <property type="protein sequence ID" value="ENSCHIP00010011038.1"/>
    <property type="gene ID" value="ENSCHIG00010008242.1"/>
</dbReference>
<dbReference type="Pfam" id="PF02267">
    <property type="entry name" value="Rib_hydrolayse"/>
    <property type="match status" value="1"/>
</dbReference>
<keyword evidence="3" id="KW-0808">Transferase</keyword>
<sequence length="175" mass="19635">MDVHQRDKNCTAIWEAFKVVLDKDPCSVRPSDYDLFINLSRHSIPRDKSLFWENNHLLVTSYAENGRRLVPLCNVLYGRVGDFLNWCRQTNASGLDYQSCPTSEDCENNPVDSFWRSASIQVILGCTPGQQSRCGACEAGARGFRGITGPSRQAFISLCLTFCHILIQPLCSIKA</sequence>
<proteinExistence type="inferred from homology"/>
<dbReference type="PANTHER" id="PTHR10912">
    <property type="entry name" value="ADP-RIBOSYL CYCLASE"/>
    <property type="match status" value="1"/>
</dbReference>
<dbReference type="GO" id="GO:0061809">
    <property type="term" value="F:NAD+ nucleosidase activity, cyclic ADP-ribose generating"/>
    <property type="evidence" value="ECO:0007669"/>
    <property type="project" value="UniProtKB-EC"/>
</dbReference>